<dbReference type="AlphaFoldDB" id="R0M8R0"/>
<sequence length="208" mass="22323">MMHLVRAAFTQIPPSAADHPILSDEVTAIADDHTEQLLLLDISNFLAPFSKHCRLSPTRVSVSENNAGAETNVRSPSANFPVAASIPAHGLPQSSIFRDSLALNPDRRARSHINAISLSQHHVQPASCSGWIPHDPIPPLASATYHTGNPEREVGITDVTKLQGCVMLTATLLSTAAPRPPCPKPTRPCKRHAAVILSLETGTQKQSH</sequence>
<reference evidence="2" key="1">
    <citation type="journal article" date="2013" name="Nat. Genet.">
        <title>The duck genome and transcriptome provide insight into an avian influenza virus reservoir species.</title>
        <authorList>
            <person name="Huang Y."/>
            <person name="Li Y."/>
            <person name="Burt D.W."/>
            <person name="Chen H."/>
            <person name="Zhang Y."/>
            <person name="Qian W."/>
            <person name="Kim H."/>
            <person name="Gan S."/>
            <person name="Zhao Y."/>
            <person name="Li J."/>
            <person name="Yi K."/>
            <person name="Feng H."/>
            <person name="Zhu P."/>
            <person name="Li B."/>
            <person name="Liu Q."/>
            <person name="Fairley S."/>
            <person name="Magor K.E."/>
            <person name="Du Z."/>
            <person name="Hu X."/>
            <person name="Goodman L."/>
            <person name="Tafer H."/>
            <person name="Vignal A."/>
            <person name="Lee T."/>
            <person name="Kim K.W."/>
            <person name="Sheng Z."/>
            <person name="An Y."/>
            <person name="Searle S."/>
            <person name="Herrero J."/>
            <person name="Groenen M.A."/>
            <person name="Crooijmans R.P."/>
            <person name="Faraut T."/>
            <person name="Cai Q."/>
            <person name="Webster R.G."/>
            <person name="Aldridge J.R."/>
            <person name="Warren W.C."/>
            <person name="Bartschat S."/>
            <person name="Kehr S."/>
            <person name="Marz M."/>
            <person name="Stadler P.F."/>
            <person name="Smith J."/>
            <person name="Kraus R.H."/>
            <person name="Zhao Y."/>
            <person name="Ren L."/>
            <person name="Fei J."/>
            <person name="Morisson M."/>
            <person name="Kaiser P."/>
            <person name="Griffin D.K."/>
            <person name="Rao M."/>
            <person name="Pitel F."/>
            <person name="Wang J."/>
            <person name="Li N."/>
        </authorList>
    </citation>
    <scope>NUCLEOTIDE SEQUENCE [LARGE SCALE GENOMIC DNA]</scope>
</reference>
<evidence type="ECO:0000313" key="1">
    <source>
        <dbReference type="EMBL" id="EOB09188.1"/>
    </source>
</evidence>
<accession>R0M8R0</accession>
<evidence type="ECO:0000313" key="2">
    <source>
        <dbReference type="Proteomes" id="UP000296049"/>
    </source>
</evidence>
<protein>
    <submittedName>
        <fullName evidence="1">Uncharacterized protein</fullName>
    </submittedName>
</protein>
<dbReference type="Proteomes" id="UP000296049">
    <property type="component" value="Unassembled WGS sequence"/>
</dbReference>
<dbReference type="EMBL" id="KB742384">
    <property type="protein sequence ID" value="EOB09188.1"/>
    <property type="molecule type" value="Genomic_DNA"/>
</dbReference>
<proteinExistence type="predicted"/>
<organism evidence="1 2">
    <name type="scientific">Anas platyrhynchos</name>
    <name type="common">Mallard</name>
    <name type="synonym">Anas boschas</name>
    <dbReference type="NCBI Taxonomy" id="8839"/>
    <lineage>
        <taxon>Eukaryota</taxon>
        <taxon>Metazoa</taxon>
        <taxon>Chordata</taxon>
        <taxon>Craniata</taxon>
        <taxon>Vertebrata</taxon>
        <taxon>Euteleostomi</taxon>
        <taxon>Archelosauria</taxon>
        <taxon>Archosauria</taxon>
        <taxon>Dinosauria</taxon>
        <taxon>Saurischia</taxon>
        <taxon>Theropoda</taxon>
        <taxon>Coelurosauria</taxon>
        <taxon>Aves</taxon>
        <taxon>Neognathae</taxon>
        <taxon>Galloanserae</taxon>
        <taxon>Anseriformes</taxon>
        <taxon>Anatidae</taxon>
        <taxon>Anatinae</taxon>
        <taxon>Anas</taxon>
    </lineage>
</organism>
<name>R0M8R0_ANAPL</name>
<gene>
    <name evidence="1" type="ORF">Anapl_13642</name>
</gene>
<keyword evidence="2" id="KW-1185">Reference proteome</keyword>